<evidence type="ECO:0000256" key="2">
    <source>
        <dbReference type="ARBA" id="ARBA00023033"/>
    </source>
</evidence>
<dbReference type="PANTHER" id="PTHR30137:SF8">
    <property type="entry name" value="BLR5498 PROTEIN"/>
    <property type="match status" value="1"/>
</dbReference>
<dbReference type="Gene3D" id="3.20.20.30">
    <property type="entry name" value="Luciferase-like domain"/>
    <property type="match status" value="1"/>
</dbReference>
<dbReference type="GO" id="GO:0052601">
    <property type="term" value="F:limonene 1,2-monooxygenase [NAD(P)H) activity"/>
    <property type="evidence" value="ECO:0007669"/>
    <property type="project" value="UniProtKB-EC"/>
</dbReference>
<dbReference type="RefSeq" id="WP_066182067.1">
    <property type="nucleotide sequence ID" value="NZ_CP035926.1"/>
</dbReference>
<evidence type="ECO:0000313" key="4">
    <source>
        <dbReference type="EMBL" id="OCL95014.1"/>
    </source>
</evidence>
<comment type="caution">
    <text evidence="4">The sequence shown here is derived from an EMBL/GenBank/DDBJ whole genome shotgun (WGS) entry which is preliminary data.</text>
</comment>
<dbReference type="InterPro" id="IPR050766">
    <property type="entry name" value="Bact_Lucif_Oxidored"/>
</dbReference>
<feature type="domain" description="Luciferase-like" evidence="3">
    <location>
        <begin position="1"/>
        <end position="297"/>
    </location>
</feature>
<proteinExistence type="predicted"/>
<dbReference type="Proteomes" id="UP000092987">
    <property type="component" value="Unassembled WGS sequence"/>
</dbReference>
<evidence type="ECO:0000256" key="1">
    <source>
        <dbReference type="ARBA" id="ARBA00023002"/>
    </source>
</evidence>
<keyword evidence="5" id="KW-1185">Reference proteome</keyword>
<dbReference type="Pfam" id="PF00296">
    <property type="entry name" value="Bac_luciferase"/>
    <property type="match status" value="1"/>
</dbReference>
<dbReference type="EMBL" id="LLKQ01000001">
    <property type="protein sequence ID" value="OCL95014.1"/>
    <property type="molecule type" value="Genomic_DNA"/>
</dbReference>
<keyword evidence="2" id="KW-0503">Monooxygenase</keyword>
<dbReference type="InterPro" id="IPR036661">
    <property type="entry name" value="Luciferase-like_sf"/>
</dbReference>
<keyword evidence="1 4" id="KW-0560">Oxidoreductase</keyword>
<dbReference type="EC" id="1.14.13.107" evidence="4"/>
<dbReference type="InterPro" id="IPR011251">
    <property type="entry name" value="Luciferase-like_dom"/>
</dbReference>
<evidence type="ECO:0000259" key="3">
    <source>
        <dbReference type="Pfam" id="PF00296"/>
    </source>
</evidence>
<organism evidence="4 5">
    <name type="scientific">Aliarcobacter thereius LMG 24486</name>
    <dbReference type="NCBI Taxonomy" id="1032240"/>
    <lineage>
        <taxon>Bacteria</taxon>
        <taxon>Pseudomonadati</taxon>
        <taxon>Campylobacterota</taxon>
        <taxon>Epsilonproteobacteria</taxon>
        <taxon>Campylobacterales</taxon>
        <taxon>Arcobacteraceae</taxon>
        <taxon>Aliarcobacter</taxon>
    </lineage>
</organism>
<name>A0A1C7WNW7_9BACT</name>
<dbReference type="PANTHER" id="PTHR30137">
    <property type="entry name" value="LUCIFERASE-LIKE MONOOXYGENASE"/>
    <property type="match status" value="1"/>
</dbReference>
<gene>
    <name evidence="4" type="primary">limB</name>
    <name evidence="4" type="ORF">AA347_00460</name>
</gene>
<dbReference type="SUPFAM" id="SSF51679">
    <property type="entry name" value="Bacterial luciferase-like"/>
    <property type="match status" value="1"/>
</dbReference>
<reference evidence="4 5" key="1">
    <citation type="submission" date="2015-10" db="EMBL/GenBank/DDBJ databases">
        <authorList>
            <person name="Rovetto F.F."/>
            <person name="Cocolin L.L."/>
            <person name="Illeghems K.K."/>
            <person name="Van Nieuwerbuegh F.F."/>
            <person name="Houf K.K."/>
        </authorList>
    </citation>
    <scope>NUCLEOTIDE SEQUENCE [LARGE SCALE GENOMIC DNA]</scope>
    <source>
        <strain evidence="4 5">LMG 24486</strain>
    </source>
</reference>
<evidence type="ECO:0000313" key="5">
    <source>
        <dbReference type="Proteomes" id="UP000092987"/>
    </source>
</evidence>
<protein>
    <submittedName>
        <fullName evidence="4">Limonene 1,2-monooxygenase</fullName>
        <ecNumber evidence="4">1.14.13.107</ecNumber>
    </submittedName>
</protein>
<accession>A0A1C7WNW7</accession>
<sequence>MKSAIFSLFENWEDDYEKAITDQIELVCYAEKLGFDEAWLTEHHFNNFSVSPSPLSVANYLLGKTNKIKIGTAGILLPYYNPIKLAEDIATIKSYDEDRFLYGIAKGAFAIYDKTFKTDGITNRELMFEANELIHRLLLEERVTFSGKFFSCEDISIRPKIKKPMTTFIASESLEAIEKCAKEDFSLIGSLALSKEKIRDIFKNFDSFNPKKSLSFRVARGINIGFNQKEIEEETKKSAEIFLKSMLLSKDTNPTLVKLLTKEYLQIRETLFDKNRILQNAIYGTPKECVEQIKELKSEFNIEALLLKPLVSSQKRAKEVLDLYINEVKPYV</sequence>